<evidence type="ECO:0000313" key="9">
    <source>
        <dbReference type="EMBL" id="TWU24369.1"/>
    </source>
</evidence>
<evidence type="ECO:0000313" key="10">
    <source>
        <dbReference type="Proteomes" id="UP000316304"/>
    </source>
</evidence>
<feature type="active site" evidence="6">
    <location>
        <position position="231"/>
    </location>
</feature>
<evidence type="ECO:0000256" key="2">
    <source>
        <dbReference type="ARBA" id="ARBA00012884"/>
    </source>
</evidence>
<dbReference type="PANTHER" id="PTHR42862">
    <property type="entry name" value="DELTA-1-PYRROLINE-5-CARBOXYLATE DEHYDROGENASE 1, ISOFORM A-RELATED"/>
    <property type="match status" value="1"/>
</dbReference>
<dbReference type="SUPFAM" id="SSF53720">
    <property type="entry name" value="ALDH-like"/>
    <property type="match status" value="1"/>
</dbReference>
<organism evidence="9 10">
    <name type="scientific">Novipirellula galeiformis</name>
    <dbReference type="NCBI Taxonomy" id="2528004"/>
    <lineage>
        <taxon>Bacteria</taxon>
        <taxon>Pseudomonadati</taxon>
        <taxon>Planctomycetota</taxon>
        <taxon>Planctomycetia</taxon>
        <taxon>Pirellulales</taxon>
        <taxon>Pirellulaceae</taxon>
        <taxon>Novipirellula</taxon>
    </lineage>
</organism>
<evidence type="ECO:0000256" key="6">
    <source>
        <dbReference type="PROSITE-ProRule" id="PRU10007"/>
    </source>
</evidence>
<comment type="pathway">
    <text evidence="1">Amino-acid degradation; L-proline degradation into L-glutamate; L-glutamate from L-proline: step 2/2.</text>
</comment>
<dbReference type="Pfam" id="PF00171">
    <property type="entry name" value="Aldedh"/>
    <property type="match status" value="1"/>
</dbReference>
<dbReference type="PROSITE" id="PS00687">
    <property type="entry name" value="ALDEHYDE_DEHYDR_GLU"/>
    <property type="match status" value="1"/>
</dbReference>
<evidence type="ECO:0000256" key="7">
    <source>
        <dbReference type="RuleBase" id="RU003345"/>
    </source>
</evidence>
<keyword evidence="10" id="KW-1185">Reference proteome</keyword>
<feature type="domain" description="Aldehyde dehydrogenase" evidence="8">
    <location>
        <begin position="5"/>
        <end position="456"/>
    </location>
</feature>
<keyword evidence="4" id="KW-0520">NAD</keyword>
<evidence type="ECO:0000256" key="3">
    <source>
        <dbReference type="ARBA" id="ARBA00023002"/>
    </source>
</evidence>
<reference evidence="9 10" key="1">
    <citation type="submission" date="2019-02" db="EMBL/GenBank/DDBJ databases">
        <title>Deep-cultivation of Planctomycetes and their phenomic and genomic characterization uncovers novel biology.</title>
        <authorList>
            <person name="Wiegand S."/>
            <person name="Jogler M."/>
            <person name="Boedeker C."/>
            <person name="Pinto D."/>
            <person name="Vollmers J."/>
            <person name="Rivas-Marin E."/>
            <person name="Kohn T."/>
            <person name="Peeters S.H."/>
            <person name="Heuer A."/>
            <person name="Rast P."/>
            <person name="Oberbeckmann S."/>
            <person name="Bunk B."/>
            <person name="Jeske O."/>
            <person name="Meyerdierks A."/>
            <person name="Storesund J.E."/>
            <person name="Kallscheuer N."/>
            <person name="Luecker S."/>
            <person name="Lage O.M."/>
            <person name="Pohl T."/>
            <person name="Merkel B.J."/>
            <person name="Hornburger P."/>
            <person name="Mueller R.-W."/>
            <person name="Bruemmer F."/>
            <person name="Labrenz M."/>
            <person name="Spormann A.M."/>
            <person name="Op Den Camp H."/>
            <person name="Overmann J."/>
            <person name="Amann R."/>
            <person name="Jetten M.S.M."/>
            <person name="Mascher T."/>
            <person name="Medema M.H."/>
            <person name="Devos D.P."/>
            <person name="Kaster A.-K."/>
            <person name="Ovreas L."/>
            <person name="Rohde M."/>
            <person name="Galperin M.Y."/>
            <person name="Jogler C."/>
        </authorList>
    </citation>
    <scope>NUCLEOTIDE SEQUENCE [LARGE SCALE GENOMIC DNA]</scope>
    <source>
        <strain evidence="9 10">Pla52o</strain>
    </source>
</reference>
<evidence type="ECO:0000256" key="4">
    <source>
        <dbReference type="ARBA" id="ARBA00023027"/>
    </source>
</evidence>
<evidence type="ECO:0000259" key="8">
    <source>
        <dbReference type="Pfam" id="PF00171"/>
    </source>
</evidence>
<dbReference type="InterPro" id="IPR016160">
    <property type="entry name" value="Ald_DH_CS_CYS"/>
</dbReference>
<keyword evidence="3 7" id="KW-0560">Oxidoreductase</keyword>
<evidence type="ECO:0000256" key="1">
    <source>
        <dbReference type="ARBA" id="ARBA00004786"/>
    </source>
</evidence>
<dbReference type="Gene3D" id="3.40.605.10">
    <property type="entry name" value="Aldehyde Dehydrogenase, Chain A, domain 1"/>
    <property type="match status" value="1"/>
</dbReference>
<dbReference type="InterPro" id="IPR029510">
    <property type="entry name" value="Ald_DH_CS_GLU"/>
</dbReference>
<dbReference type="Proteomes" id="UP000316304">
    <property type="component" value="Unassembled WGS sequence"/>
</dbReference>
<dbReference type="InterPro" id="IPR016163">
    <property type="entry name" value="Ald_DH_C"/>
</dbReference>
<sequence length="481" mass="51397">MSKLFQSTSPLDDSVVFQGPTSTPQQIAQAFTSAQESTAFWRRTSVSQRIQIALNYAQYLSEHRDEIRTLISQEVGKLPWDADAEVNAAIGKIDLTVTALSQRRSTTLIDERSPRRVVRYHPLGVALVLGPFNFPLHLPGGQIVPALLAGNTIVFKPSDQATAVGAWMVDAWRHAGMPDGVLQMIQGGIETATTAIDSPLLDAVFLTGSRAAGRAIHRQLSGRPEVLLALELGGNNPIVVCDSVPPQAAANLVTFSAFISSGQRCSCARRAILVAGEHSDQQLDAIIAQTQSLRVGLPSDPTMPHVGPLISASAAAGLNQTYDRLLTHGCKPLLPWKVAPQRNNLVHPAIVDATHCSDDELKAIGQWEWFGPLLVIQRVDDFESALRAAANTPYGLAASLVGGNEAMFETFVDRVGAGVVNWNGPTTGAAGSLPFGGLGDSGNHRPAGFHAIDFCSDPVASLQTESQTESFENLDPWNVAK</sequence>
<dbReference type="GO" id="GO:0009898">
    <property type="term" value="C:cytoplasmic side of plasma membrane"/>
    <property type="evidence" value="ECO:0007669"/>
    <property type="project" value="TreeGrafter"/>
</dbReference>
<gene>
    <name evidence="9" type="primary">astD</name>
    <name evidence="9" type="ORF">Pla52o_22960</name>
</gene>
<comment type="catalytic activity">
    <reaction evidence="5">
        <text>L-glutamate 5-semialdehyde + NAD(+) + H2O = L-glutamate + NADH + 2 H(+)</text>
        <dbReference type="Rhea" id="RHEA:30235"/>
        <dbReference type="ChEBI" id="CHEBI:15377"/>
        <dbReference type="ChEBI" id="CHEBI:15378"/>
        <dbReference type="ChEBI" id="CHEBI:29985"/>
        <dbReference type="ChEBI" id="CHEBI:57540"/>
        <dbReference type="ChEBI" id="CHEBI:57945"/>
        <dbReference type="ChEBI" id="CHEBI:58066"/>
        <dbReference type="EC" id="1.2.1.88"/>
    </reaction>
</comment>
<protein>
    <recommendedName>
        <fullName evidence="2">L-glutamate gamma-semialdehyde dehydrogenase</fullName>
        <ecNumber evidence="2">1.2.1.88</ecNumber>
    </recommendedName>
</protein>
<proteinExistence type="inferred from homology"/>
<dbReference type="PANTHER" id="PTHR42862:SF1">
    <property type="entry name" value="DELTA-1-PYRROLINE-5-CARBOXYLATE DEHYDROGENASE 2, ISOFORM A-RELATED"/>
    <property type="match status" value="1"/>
</dbReference>
<dbReference type="InterPro" id="IPR015590">
    <property type="entry name" value="Aldehyde_DH_dom"/>
</dbReference>
<dbReference type="GO" id="GO:0010133">
    <property type="term" value="P:L-proline catabolic process to L-glutamate"/>
    <property type="evidence" value="ECO:0007669"/>
    <property type="project" value="TreeGrafter"/>
</dbReference>
<comment type="similarity">
    <text evidence="7">Belongs to the aldehyde dehydrogenase family.</text>
</comment>
<dbReference type="Gene3D" id="3.40.309.10">
    <property type="entry name" value="Aldehyde Dehydrogenase, Chain A, domain 2"/>
    <property type="match status" value="1"/>
</dbReference>
<dbReference type="InterPro" id="IPR016162">
    <property type="entry name" value="Ald_DH_N"/>
</dbReference>
<evidence type="ECO:0000256" key="5">
    <source>
        <dbReference type="ARBA" id="ARBA00048142"/>
    </source>
</evidence>
<dbReference type="InterPro" id="IPR016161">
    <property type="entry name" value="Ald_DH/histidinol_DH"/>
</dbReference>
<accession>A0A5C6CNN7</accession>
<dbReference type="AlphaFoldDB" id="A0A5C6CNN7"/>
<dbReference type="OrthoDB" id="4503395at2"/>
<dbReference type="RefSeq" id="WP_146594549.1">
    <property type="nucleotide sequence ID" value="NZ_SJPT01000003.1"/>
</dbReference>
<comment type="caution">
    <text evidence="9">The sequence shown here is derived from an EMBL/GenBank/DDBJ whole genome shotgun (WGS) entry which is preliminary data.</text>
</comment>
<dbReference type="EMBL" id="SJPT01000003">
    <property type="protein sequence ID" value="TWU24369.1"/>
    <property type="molecule type" value="Genomic_DNA"/>
</dbReference>
<name>A0A5C6CNN7_9BACT</name>
<dbReference type="EC" id="1.2.1.88" evidence="2"/>
<dbReference type="GO" id="GO:0003842">
    <property type="term" value="F:L-glutamate gamma-semialdehyde dehydrogenase activity"/>
    <property type="evidence" value="ECO:0007669"/>
    <property type="project" value="UniProtKB-EC"/>
</dbReference>
<dbReference type="InterPro" id="IPR050485">
    <property type="entry name" value="Proline_metab_enzyme"/>
</dbReference>
<dbReference type="PROSITE" id="PS00070">
    <property type="entry name" value="ALDEHYDE_DEHYDR_CYS"/>
    <property type="match status" value="1"/>
</dbReference>